<evidence type="ECO:0000256" key="2">
    <source>
        <dbReference type="ARBA" id="ARBA00022801"/>
    </source>
</evidence>
<dbReference type="SUPFAM" id="SSF51445">
    <property type="entry name" value="(Trans)glycosidases"/>
    <property type="match status" value="1"/>
</dbReference>
<evidence type="ECO:0000256" key="4">
    <source>
        <dbReference type="RuleBase" id="RU361153"/>
    </source>
</evidence>
<dbReference type="EMBL" id="CP060717">
    <property type="protein sequence ID" value="QNN66110.1"/>
    <property type="molecule type" value="Genomic_DNA"/>
</dbReference>
<dbReference type="Pfam" id="PF00150">
    <property type="entry name" value="Cellulase"/>
    <property type="match status" value="1"/>
</dbReference>
<feature type="domain" description="Glycoside hydrolase family 5" evidence="5">
    <location>
        <begin position="42"/>
        <end position="291"/>
    </location>
</feature>
<gene>
    <name evidence="6" type="ORF">H9L12_00400</name>
</gene>
<sequence length="315" mass="35953">MPGAAAAKDAPAASEFRRGVNVLGYDPYWKHEASARFQWRHFAALKSAGFDHVRLNLFVFDKMDSKNRLPEAWLRKLDRVVDEASKAGLGIILDEHDFNACAKDVATCRVKLGAFWEQVAPRYRSRPASVAFELLNEPHAKLDAAAWNTMLVEMLAIVRRSNPTRKVIIGPTSWNSFRELPSLKLPADDRNLIVTFHYYDPFRFTHQGASWTDLQELRGVTWGSEADHRQLSEDFAKVADWAKANNRPIYLGEFGAYDKSGTPTDQRVAWTSAVAREAEKNGFTWAYWQFDSDFLLWDMKADRFVEPIRGALIPR</sequence>
<dbReference type="AlphaFoldDB" id="A0A7G9SE35"/>
<dbReference type="PANTHER" id="PTHR31297">
    <property type="entry name" value="GLUCAN ENDO-1,6-BETA-GLUCOSIDASE B"/>
    <property type="match status" value="1"/>
</dbReference>
<keyword evidence="2 4" id="KW-0378">Hydrolase</keyword>
<dbReference type="PROSITE" id="PS00659">
    <property type="entry name" value="GLYCOSYL_HYDROL_F5"/>
    <property type="match status" value="1"/>
</dbReference>
<proteinExistence type="inferred from homology"/>
<dbReference type="KEGG" id="srhi:H9L12_00400"/>
<dbReference type="GO" id="GO:0005576">
    <property type="term" value="C:extracellular region"/>
    <property type="evidence" value="ECO:0007669"/>
    <property type="project" value="TreeGrafter"/>
</dbReference>
<keyword evidence="3 4" id="KW-0326">Glycosidase</keyword>
<dbReference type="GO" id="GO:0009251">
    <property type="term" value="P:glucan catabolic process"/>
    <property type="evidence" value="ECO:0007669"/>
    <property type="project" value="TreeGrafter"/>
</dbReference>
<reference evidence="6 7" key="1">
    <citation type="submission" date="2020-08" db="EMBL/GenBank/DDBJ databases">
        <title>Genome sequence of Sphingomonas rhizophila KACC 19189T.</title>
        <authorList>
            <person name="Hyun D.-W."/>
            <person name="Bae J.-W."/>
        </authorList>
    </citation>
    <scope>NUCLEOTIDE SEQUENCE [LARGE SCALE GENOMIC DNA]</scope>
    <source>
        <strain evidence="6 7">KACC 19189</strain>
    </source>
</reference>
<dbReference type="InterPro" id="IPR050386">
    <property type="entry name" value="Glycosyl_hydrolase_5"/>
</dbReference>
<dbReference type="GO" id="GO:0008422">
    <property type="term" value="F:beta-glucosidase activity"/>
    <property type="evidence" value="ECO:0007669"/>
    <property type="project" value="TreeGrafter"/>
</dbReference>
<dbReference type="InterPro" id="IPR017853">
    <property type="entry name" value="GH"/>
</dbReference>
<evidence type="ECO:0000313" key="7">
    <source>
        <dbReference type="Proteomes" id="UP000515955"/>
    </source>
</evidence>
<accession>A0A7G9SE35</accession>
<dbReference type="Proteomes" id="UP000515955">
    <property type="component" value="Chromosome"/>
</dbReference>
<keyword evidence="7" id="KW-1185">Reference proteome</keyword>
<dbReference type="Gene3D" id="3.20.20.80">
    <property type="entry name" value="Glycosidases"/>
    <property type="match status" value="1"/>
</dbReference>
<dbReference type="PANTHER" id="PTHR31297:SF17">
    <property type="entry name" value="ENDOGLUCANASE"/>
    <property type="match status" value="1"/>
</dbReference>
<evidence type="ECO:0000313" key="6">
    <source>
        <dbReference type="EMBL" id="QNN66110.1"/>
    </source>
</evidence>
<dbReference type="InterPro" id="IPR001547">
    <property type="entry name" value="Glyco_hydro_5"/>
</dbReference>
<dbReference type="InterPro" id="IPR018087">
    <property type="entry name" value="Glyco_hydro_5_CS"/>
</dbReference>
<organism evidence="6 7">
    <name type="scientific">Sphingomonas rhizophila</name>
    <dbReference type="NCBI Taxonomy" id="2071607"/>
    <lineage>
        <taxon>Bacteria</taxon>
        <taxon>Pseudomonadati</taxon>
        <taxon>Pseudomonadota</taxon>
        <taxon>Alphaproteobacteria</taxon>
        <taxon>Sphingomonadales</taxon>
        <taxon>Sphingomonadaceae</taxon>
        <taxon>Sphingomonas</taxon>
    </lineage>
</organism>
<comment type="similarity">
    <text evidence="4">Belongs to the glycosyl hydrolase 5 (cellulase A) family.</text>
</comment>
<evidence type="ECO:0000256" key="1">
    <source>
        <dbReference type="ARBA" id="ARBA00022729"/>
    </source>
</evidence>
<keyword evidence="1" id="KW-0732">Signal</keyword>
<name>A0A7G9SE35_9SPHN</name>
<protein>
    <submittedName>
        <fullName evidence="6">Glycoside hydrolase family 5 protein</fullName>
    </submittedName>
</protein>
<evidence type="ECO:0000259" key="5">
    <source>
        <dbReference type="Pfam" id="PF00150"/>
    </source>
</evidence>
<evidence type="ECO:0000256" key="3">
    <source>
        <dbReference type="ARBA" id="ARBA00023295"/>
    </source>
</evidence>
<dbReference type="GO" id="GO:0009986">
    <property type="term" value="C:cell surface"/>
    <property type="evidence" value="ECO:0007669"/>
    <property type="project" value="TreeGrafter"/>
</dbReference>